<dbReference type="InterPro" id="IPR037185">
    <property type="entry name" value="EmrE-like"/>
</dbReference>
<feature type="transmembrane region" description="Helical" evidence="5">
    <location>
        <begin position="120"/>
        <end position="137"/>
    </location>
</feature>
<dbReference type="SUPFAM" id="SSF103481">
    <property type="entry name" value="Multidrug resistance efflux transporter EmrE"/>
    <property type="match status" value="2"/>
</dbReference>
<feature type="domain" description="EamA" evidence="6">
    <location>
        <begin position="7"/>
        <end position="135"/>
    </location>
</feature>
<dbReference type="RefSeq" id="WP_047194186.1">
    <property type="nucleotide sequence ID" value="NZ_CP011371.1"/>
</dbReference>
<evidence type="ECO:0000256" key="5">
    <source>
        <dbReference type="SAM" id="Phobius"/>
    </source>
</evidence>
<feature type="transmembrane region" description="Helical" evidence="5">
    <location>
        <begin position="67"/>
        <end position="87"/>
    </location>
</feature>
<dbReference type="InterPro" id="IPR050638">
    <property type="entry name" value="AA-Vitamin_Transporters"/>
</dbReference>
<keyword evidence="4 5" id="KW-0472">Membrane</keyword>
<feature type="transmembrane region" description="Helical" evidence="5">
    <location>
        <begin position="267"/>
        <end position="287"/>
    </location>
</feature>
<evidence type="ECO:0000259" key="6">
    <source>
        <dbReference type="Pfam" id="PF00892"/>
    </source>
</evidence>
<evidence type="ECO:0000256" key="2">
    <source>
        <dbReference type="ARBA" id="ARBA00022692"/>
    </source>
</evidence>
<sequence length="294" mass="30722">MTRPDLLNMLLLAAIWGASFLFMRLSAAEFGPVALAAVRVAGASLFLLPLLVSRGQAGALRTHARHLAIAGVLTSGLPFLCFSYAALSITAGLSSIFNATTPLFGAVVAWVWLKDRPTRWRAAGLAIGFLGVLWLAWDKASFKPGVADTGWAVLACLAATFCYGVSASYTKRHLAGVPPLAVAAGTQTASALFLLGPAMIWWPATLPSAKAWAATVALAVLCTGVAYILYFRLIARVGPANTIAVTFLIPAFAVVWGWLFLGEAVTGAMVVGSVVILLGTALTTGLLPRRRPGG</sequence>
<feature type="transmembrane region" description="Helical" evidence="5">
    <location>
        <begin position="209"/>
        <end position="230"/>
    </location>
</feature>
<dbReference type="PATRIC" id="fig|413882.6.peg.1684"/>
<keyword evidence="8" id="KW-1185">Reference proteome</keyword>
<dbReference type="KEGG" id="pbh:AAW51_1604"/>
<feature type="transmembrane region" description="Helical" evidence="5">
    <location>
        <begin position="181"/>
        <end position="203"/>
    </location>
</feature>
<dbReference type="PANTHER" id="PTHR32322">
    <property type="entry name" value="INNER MEMBRANE TRANSPORTER"/>
    <property type="match status" value="1"/>
</dbReference>
<keyword evidence="2 5" id="KW-0812">Transmembrane</keyword>
<comment type="subcellular location">
    <subcellularLocation>
        <location evidence="1">Membrane</location>
        <topology evidence="1">Multi-pass membrane protein</topology>
    </subcellularLocation>
</comment>
<feature type="transmembrane region" description="Helical" evidence="5">
    <location>
        <begin position="37"/>
        <end position="55"/>
    </location>
</feature>
<dbReference type="PANTHER" id="PTHR32322:SF9">
    <property type="entry name" value="AMINO-ACID METABOLITE EFFLUX PUMP-RELATED"/>
    <property type="match status" value="1"/>
</dbReference>
<dbReference type="OrthoDB" id="9810556at2"/>
<evidence type="ECO:0000313" key="8">
    <source>
        <dbReference type="Proteomes" id="UP000035352"/>
    </source>
</evidence>
<feature type="transmembrane region" description="Helical" evidence="5">
    <location>
        <begin position="93"/>
        <end position="113"/>
    </location>
</feature>
<evidence type="ECO:0000256" key="1">
    <source>
        <dbReference type="ARBA" id="ARBA00004141"/>
    </source>
</evidence>
<reference evidence="7 8" key="1">
    <citation type="submission" date="2015-05" db="EMBL/GenBank/DDBJ databases">
        <authorList>
            <person name="Tang B."/>
            <person name="Yu Y."/>
        </authorList>
    </citation>
    <scope>NUCLEOTIDE SEQUENCE [LARGE SCALE GENOMIC DNA]</scope>
    <source>
        <strain evidence="7 8">DSM 7029</strain>
    </source>
</reference>
<dbReference type="Pfam" id="PF00892">
    <property type="entry name" value="EamA"/>
    <property type="match status" value="2"/>
</dbReference>
<evidence type="ECO:0000256" key="4">
    <source>
        <dbReference type="ARBA" id="ARBA00023136"/>
    </source>
</evidence>
<keyword evidence="3 5" id="KW-1133">Transmembrane helix</keyword>
<evidence type="ECO:0000256" key="3">
    <source>
        <dbReference type="ARBA" id="ARBA00022989"/>
    </source>
</evidence>
<dbReference type="Proteomes" id="UP000035352">
    <property type="component" value="Chromosome"/>
</dbReference>
<proteinExistence type="predicted"/>
<protein>
    <submittedName>
        <fullName evidence="7">Membrane protein</fullName>
    </submittedName>
</protein>
<evidence type="ECO:0000313" key="7">
    <source>
        <dbReference type="EMBL" id="AKJ28295.1"/>
    </source>
</evidence>
<feature type="transmembrane region" description="Helical" evidence="5">
    <location>
        <begin position="242"/>
        <end position="261"/>
    </location>
</feature>
<dbReference type="AlphaFoldDB" id="A0A0G3BP44"/>
<dbReference type="EMBL" id="CP011371">
    <property type="protein sequence ID" value="AKJ28295.1"/>
    <property type="molecule type" value="Genomic_DNA"/>
</dbReference>
<name>A0A0G3BP44_9BURK</name>
<feature type="domain" description="EamA" evidence="6">
    <location>
        <begin position="151"/>
        <end position="284"/>
    </location>
</feature>
<feature type="transmembrane region" description="Helical" evidence="5">
    <location>
        <begin position="149"/>
        <end position="169"/>
    </location>
</feature>
<dbReference type="GO" id="GO:0016020">
    <property type="term" value="C:membrane"/>
    <property type="evidence" value="ECO:0007669"/>
    <property type="project" value="UniProtKB-SubCell"/>
</dbReference>
<dbReference type="InterPro" id="IPR000620">
    <property type="entry name" value="EamA_dom"/>
</dbReference>
<organism evidence="7 8">
    <name type="scientific">Caldimonas brevitalea</name>
    <dbReference type="NCBI Taxonomy" id="413882"/>
    <lineage>
        <taxon>Bacteria</taxon>
        <taxon>Pseudomonadati</taxon>
        <taxon>Pseudomonadota</taxon>
        <taxon>Betaproteobacteria</taxon>
        <taxon>Burkholderiales</taxon>
        <taxon>Sphaerotilaceae</taxon>
        <taxon>Caldimonas</taxon>
    </lineage>
</organism>
<gene>
    <name evidence="7" type="ORF">AAW51_1604</name>
</gene>
<accession>A0A0G3BP44</accession>